<feature type="compositionally biased region" description="Polar residues" evidence="1">
    <location>
        <begin position="998"/>
        <end position="1011"/>
    </location>
</feature>
<dbReference type="GO" id="GO:1903546">
    <property type="term" value="P:protein localization to photoreceptor outer segment"/>
    <property type="evidence" value="ECO:0007669"/>
    <property type="project" value="Ensembl"/>
</dbReference>
<feature type="region of interest" description="Disordered" evidence="1">
    <location>
        <begin position="580"/>
        <end position="614"/>
    </location>
</feature>
<evidence type="ECO:0000256" key="1">
    <source>
        <dbReference type="SAM" id="MobiDB-lite"/>
    </source>
</evidence>
<gene>
    <name evidence="2" type="primary">PCARE</name>
</gene>
<feature type="compositionally biased region" description="Polar residues" evidence="1">
    <location>
        <begin position="806"/>
        <end position="818"/>
    </location>
</feature>
<feature type="compositionally biased region" description="Basic and acidic residues" evidence="1">
    <location>
        <begin position="599"/>
        <end position="609"/>
    </location>
</feature>
<dbReference type="GO" id="GO:0120199">
    <property type="term" value="C:cone photoreceptor outer segment"/>
    <property type="evidence" value="ECO:0007669"/>
    <property type="project" value="Ensembl"/>
</dbReference>
<keyword evidence="3" id="KW-1185">Reference proteome</keyword>
<dbReference type="OMA" id="HSIFCPA"/>
<dbReference type="Pfam" id="PF15449">
    <property type="entry name" value="Retinal"/>
    <property type="match status" value="1"/>
</dbReference>
<feature type="compositionally biased region" description="Polar residues" evidence="1">
    <location>
        <begin position="1081"/>
        <end position="1092"/>
    </location>
</feature>
<feature type="compositionally biased region" description="Basic and acidic residues" evidence="1">
    <location>
        <begin position="984"/>
        <end position="995"/>
    </location>
</feature>
<feature type="region of interest" description="Disordered" evidence="1">
    <location>
        <begin position="49"/>
        <end position="74"/>
    </location>
</feature>
<proteinExistence type="predicted"/>
<feature type="region of interest" description="Disordered" evidence="1">
    <location>
        <begin position="790"/>
        <end position="850"/>
    </location>
</feature>
<sequence>MGCTPSRSEIVNHIAKIGGRTLNNPKGVLPVDSGDKEFSIPLLVKNSSYYNTDESSQSGSQTKDGLKENQEKVLERDKNANFHLSSEDHSYHKILKDNKKIKRTEAETALSKMVESQKNVARDTQIKKQSSCESETTACTLDDKNESNSKQMPKKAKKQKSHKQAKQGRHCKTKEKSTPPLCETEEKVDFPELLVKAHQNAYAFLNPNLSKYEAILCMANQATQTQLHLQQMVSFLVLRFNEINQLLEEIANDGEELLKEVGGNLLWPAGKDDPKEHPDLLQQLLQYTVNKMQVVNGTVASLTSDALQETCSYLQSAVSNLELKLKAKQGFDERLLKTIKLLEASAVGPSESHGNDRTLYSEDSGIGADNESVKGFNSRDKLGKEGSCKACVCDHSSQKHIRPPEEYMGDGTSALVTTRSQDYALERHCKAVFYPSVDTKKGILCLESAREDLSISPQCSSLIKSHSLNSFLSDSTQESEHLKNCESVDYPSEDEESTLGEEEDDNVSLSEMGKDALLKRQMSSPAATDTAWRTATKRIENPEKEEIILKMKDAISEKIKFVPAGSESMGWVEDGKAAVTARPSTASGSRRLAVKQRRSRSEESLRSQAEDPTLLELQRTQKELSKRLEIFYALNESKDTDGKWESLKPRAVVYVQDAEPTTLRSSINKLKACLSKNFSVLPNQDKVPLYRAEQNPASEPDQRSSRTPLNAAVFTQDSLNGKDNESPEIQTLSSGSCTPRKSVKKLIETFSPAEGLVKPINLRPLGPIKCIKKYGLPVMPPTLPFQRGLSPLSHKHRVSPIGDANLPSTNATQCNSSADLPPPSASELSTSDTNGDYDVDFENLPPPPPEILMDNSFDLSVSEESIRMEENSSEETKKPAKTEIHMAKRAQISPKMKASLYSFDLLPSKNINRPNVFINKVLRNTGVDPKFEKYALEQNPSNLYSQENTLASQREQEMKEAADLYKQTHKIIPLPYPSGLSKQNRKENPSERKESGINLASEQNPKQSSPDSLRRNEKSAVLLRRASPTQTPPVQPNCSPTHRQPSPPTSPKVSSPPTQKKMSSPPTQRKLSSPPVGRKQSPPTQRKMSSPPANRREASSPPFCATPSPPTSPSWSYKGLKIPSDSGDEQPPPSSKVASNVHSIFCPATSSLFEAKPPSPPSKPTAKITGKTEVSGFAPKNSVLLRPWGDQSRRLAASTVYPQPFVKRSFSDRRPGFQLRLPAPATASSEPALNQPSIFSVCSMGESTRKAGDSWNSSCFSEIKDSSRSSSHPELYIVGQGLQRDSKCDLDEVKSRKHPVKFYLFICRMFQGSHPMVVSEPVKHQCCRWGTAAQKIKQLVPCHMRSLWQS</sequence>
<feature type="compositionally biased region" description="Basic residues" evidence="1">
    <location>
        <begin position="152"/>
        <end position="173"/>
    </location>
</feature>
<dbReference type="PANTHER" id="PTHR22017">
    <property type="entry name" value="PHOTORECEPTOR CILIUM ACTIN REGULATOR"/>
    <property type="match status" value="1"/>
</dbReference>
<dbReference type="Proteomes" id="UP000594220">
    <property type="component" value="Unplaced"/>
</dbReference>
<dbReference type="GO" id="GO:0001917">
    <property type="term" value="C:photoreceptor inner segment"/>
    <property type="evidence" value="ECO:0007669"/>
    <property type="project" value="Ensembl"/>
</dbReference>
<feature type="compositionally biased region" description="Polar residues" evidence="1">
    <location>
        <begin position="726"/>
        <end position="737"/>
    </location>
</feature>
<evidence type="ECO:0000313" key="3">
    <source>
        <dbReference type="Proteomes" id="UP000594220"/>
    </source>
</evidence>
<organism evidence="2 3">
    <name type="scientific">Crocodylus porosus</name>
    <name type="common">Saltwater crocodile</name>
    <name type="synonym">Estuarine crocodile</name>
    <dbReference type="NCBI Taxonomy" id="8502"/>
    <lineage>
        <taxon>Eukaryota</taxon>
        <taxon>Metazoa</taxon>
        <taxon>Chordata</taxon>
        <taxon>Craniata</taxon>
        <taxon>Vertebrata</taxon>
        <taxon>Euteleostomi</taxon>
        <taxon>Archelosauria</taxon>
        <taxon>Archosauria</taxon>
        <taxon>Crocodylia</taxon>
        <taxon>Longirostres</taxon>
        <taxon>Crocodylidae</taxon>
        <taxon>Crocodylus</taxon>
    </lineage>
</organism>
<dbReference type="GO" id="GO:0035845">
    <property type="term" value="P:photoreceptor cell outer segment organization"/>
    <property type="evidence" value="ECO:0007669"/>
    <property type="project" value="Ensembl"/>
</dbReference>
<feature type="region of interest" description="Disordered" evidence="1">
    <location>
        <begin position="482"/>
        <end position="508"/>
    </location>
</feature>
<reference evidence="2" key="1">
    <citation type="submission" date="2025-08" db="UniProtKB">
        <authorList>
            <consortium name="Ensembl"/>
        </authorList>
    </citation>
    <scope>IDENTIFICATION</scope>
</reference>
<feature type="compositionally biased region" description="Basic and acidic residues" evidence="1">
    <location>
        <begin position="64"/>
        <end position="74"/>
    </location>
</feature>
<dbReference type="Ensembl" id="ENSCPRT00005016091.1">
    <property type="protein sequence ID" value="ENSCPRP00005013700.1"/>
    <property type="gene ID" value="ENSCPRG00005009669.1"/>
</dbReference>
<feature type="region of interest" description="Disordered" evidence="1">
    <location>
        <begin position="143"/>
        <end position="180"/>
    </location>
</feature>
<dbReference type="GeneTree" id="ENSGT00390000002768"/>
<feature type="compositionally biased region" description="Polar residues" evidence="1">
    <location>
        <begin position="49"/>
        <end position="63"/>
    </location>
</feature>
<feature type="compositionally biased region" description="Low complexity" evidence="1">
    <location>
        <begin position="1051"/>
        <end position="1061"/>
    </location>
</feature>
<reference evidence="2" key="2">
    <citation type="submission" date="2025-09" db="UniProtKB">
        <authorList>
            <consortium name="Ensembl"/>
        </authorList>
    </citation>
    <scope>IDENTIFICATION</scope>
</reference>
<feature type="compositionally biased region" description="Polar residues" evidence="1">
    <location>
        <begin position="1062"/>
        <end position="1071"/>
    </location>
</feature>
<feature type="region of interest" description="Disordered" evidence="1">
    <location>
        <begin position="718"/>
        <end position="737"/>
    </location>
</feature>
<evidence type="ECO:0000313" key="2">
    <source>
        <dbReference type="Ensembl" id="ENSCPRP00005013700.1"/>
    </source>
</evidence>
<dbReference type="InterPro" id="IPR029352">
    <property type="entry name" value="PCARE"/>
</dbReference>
<accession>A0A7M4ERH1</accession>
<feature type="compositionally biased region" description="Acidic residues" evidence="1">
    <location>
        <begin position="491"/>
        <end position="506"/>
    </location>
</feature>
<name>A0A7M4ERH1_CROPO</name>
<protein>
    <submittedName>
        <fullName evidence="2">Photoreceptor cilium actin regulator</fullName>
    </submittedName>
</protein>
<feature type="region of interest" description="Disordered" evidence="1">
    <location>
        <begin position="1151"/>
        <end position="1173"/>
    </location>
</feature>
<feature type="region of interest" description="Disordered" evidence="1">
    <location>
        <begin position="972"/>
        <end position="1139"/>
    </location>
</feature>
<dbReference type="PANTHER" id="PTHR22017:SF0">
    <property type="entry name" value="PHOTORECEPTOR CILIUM ACTIN REGULATOR"/>
    <property type="match status" value="1"/>
</dbReference>